<comment type="caution">
    <text evidence="1">The sequence shown here is derived from an EMBL/GenBank/DDBJ whole genome shotgun (WGS) entry which is preliminary data.</text>
</comment>
<reference evidence="1 2" key="1">
    <citation type="journal article" date="2019" name="Int. J. Syst. Evol. Microbiol.">
        <title>The Global Catalogue of Microorganisms (GCM) 10K type strain sequencing project: providing services to taxonomists for standard genome sequencing and annotation.</title>
        <authorList>
            <consortium name="The Broad Institute Genomics Platform"/>
            <consortium name="The Broad Institute Genome Sequencing Center for Infectious Disease"/>
            <person name="Wu L."/>
            <person name="Ma J."/>
        </authorList>
    </citation>
    <scope>NUCLEOTIDE SEQUENCE [LARGE SCALE GENOMIC DNA]</scope>
    <source>
        <strain evidence="1 2">JCM 15115</strain>
    </source>
</reference>
<keyword evidence="2" id="KW-1185">Reference proteome</keyword>
<evidence type="ECO:0000313" key="1">
    <source>
        <dbReference type="EMBL" id="GAA0600088.1"/>
    </source>
</evidence>
<evidence type="ECO:0000313" key="2">
    <source>
        <dbReference type="Proteomes" id="UP001424441"/>
    </source>
</evidence>
<accession>A0ABN1FYK1</accession>
<sequence>MIYATKADIEELWGSEFLADILPEDVSPEASVASALDIASKEVDTYLSARYTLPLDKVPAVLKSPTADIAVYKLANRHAALTTTIEDRYKFTIKLLERIADGKAALGADEPRVSSDPSTSIGGAAFSANVRVFSRKTLP</sequence>
<protein>
    <submittedName>
        <fullName evidence="1">Gp436 family protein</fullName>
    </submittedName>
</protein>
<gene>
    <name evidence="1" type="ORF">GCM10008943_14100</name>
</gene>
<dbReference type="EMBL" id="BAAADE010000002">
    <property type="protein sequence ID" value="GAA0600088.1"/>
    <property type="molecule type" value="Genomic_DNA"/>
</dbReference>
<dbReference type="InterPro" id="IPR009752">
    <property type="entry name" value="Phage_Mu_GpJ"/>
</dbReference>
<proteinExistence type="predicted"/>
<name>A0ABN1FYK1_9HYPH</name>
<dbReference type="RefSeq" id="WP_343803677.1">
    <property type="nucleotide sequence ID" value="NZ_BAAADE010000002.1"/>
</dbReference>
<dbReference type="Pfam" id="PF07030">
    <property type="entry name" value="Phage_Mu_Gp36"/>
    <property type="match status" value="1"/>
</dbReference>
<organism evidence="1 2">
    <name type="scientific">Paenochrobactrum glaciei</name>
    <dbReference type="NCBI Taxonomy" id="486407"/>
    <lineage>
        <taxon>Bacteria</taxon>
        <taxon>Pseudomonadati</taxon>
        <taxon>Pseudomonadota</taxon>
        <taxon>Alphaproteobacteria</taxon>
        <taxon>Hyphomicrobiales</taxon>
        <taxon>Brucellaceae</taxon>
        <taxon>Paenochrobactrum</taxon>
    </lineage>
</organism>
<dbReference type="Proteomes" id="UP001424441">
    <property type="component" value="Unassembled WGS sequence"/>
</dbReference>